<reference evidence="4" key="1">
    <citation type="submission" date="2023-01" db="EMBL/GenBank/DDBJ databases">
        <title>Genome assembly of the deep-sea coral Lophelia pertusa.</title>
        <authorList>
            <person name="Herrera S."/>
            <person name="Cordes E."/>
        </authorList>
    </citation>
    <scope>NUCLEOTIDE SEQUENCE</scope>
    <source>
        <strain evidence="4">USNM1676648</strain>
        <tissue evidence="4">Polyp</tissue>
    </source>
</reference>
<keyword evidence="5" id="KW-1185">Reference proteome</keyword>
<dbReference type="SMART" id="SM00408">
    <property type="entry name" value="IGc2"/>
    <property type="match status" value="2"/>
</dbReference>
<dbReference type="PROSITE" id="PS50835">
    <property type="entry name" value="IG_LIKE"/>
    <property type="match status" value="3"/>
</dbReference>
<dbReference type="AlphaFoldDB" id="A0A9X0CVT6"/>
<dbReference type="SUPFAM" id="SSF48726">
    <property type="entry name" value="Immunoglobulin"/>
    <property type="match status" value="2"/>
</dbReference>
<feature type="domain" description="Ig-like" evidence="3">
    <location>
        <begin position="254"/>
        <end position="347"/>
    </location>
</feature>
<dbReference type="GO" id="GO:0098609">
    <property type="term" value="P:cell-cell adhesion"/>
    <property type="evidence" value="ECO:0007669"/>
    <property type="project" value="TreeGrafter"/>
</dbReference>
<dbReference type="SMART" id="SM00409">
    <property type="entry name" value="IG"/>
    <property type="match status" value="3"/>
</dbReference>
<gene>
    <name evidence="4" type="primary">SDK1_8</name>
    <name evidence="4" type="ORF">OS493_025801</name>
</gene>
<dbReference type="Pfam" id="PF13927">
    <property type="entry name" value="Ig_3"/>
    <property type="match status" value="2"/>
</dbReference>
<evidence type="ECO:0000313" key="4">
    <source>
        <dbReference type="EMBL" id="KAJ7377907.1"/>
    </source>
</evidence>
<name>A0A9X0CVT6_9CNID</name>
<dbReference type="EMBL" id="MU826371">
    <property type="protein sequence ID" value="KAJ7377907.1"/>
    <property type="molecule type" value="Genomic_DNA"/>
</dbReference>
<dbReference type="PANTHER" id="PTHR44170">
    <property type="entry name" value="PROTEIN SIDEKICK"/>
    <property type="match status" value="1"/>
</dbReference>
<organism evidence="4 5">
    <name type="scientific">Desmophyllum pertusum</name>
    <dbReference type="NCBI Taxonomy" id="174260"/>
    <lineage>
        <taxon>Eukaryota</taxon>
        <taxon>Metazoa</taxon>
        <taxon>Cnidaria</taxon>
        <taxon>Anthozoa</taxon>
        <taxon>Hexacorallia</taxon>
        <taxon>Scleractinia</taxon>
        <taxon>Caryophylliina</taxon>
        <taxon>Caryophylliidae</taxon>
        <taxon>Desmophyllum</taxon>
    </lineage>
</organism>
<keyword evidence="2" id="KW-1015">Disulfide bond</keyword>
<evidence type="ECO:0000313" key="5">
    <source>
        <dbReference type="Proteomes" id="UP001163046"/>
    </source>
</evidence>
<comment type="caution">
    <text evidence="4">The sequence shown here is derived from an EMBL/GenBank/DDBJ whole genome shotgun (WGS) entry which is preliminary data.</text>
</comment>
<feature type="domain" description="Ig-like" evidence="3">
    <location>
        <begin position="362"/>
        <end position="453"/>
    </location>
</feature>
<dbReference type="GO" id="GO:0016020">
    <property type="term" value="C:membrane"/>
    <property type="evidence" value="ECO:0007669"/>
    <property type="project" value="UniProtKB-SubCell"/>
</dbReference>
<dbReference type="InterPro" id="IPR003598">
    <property type="entry name" value="Ig_sub2"/>
</dbReference>
<dbReference type="InterPro" id="IPR036179">
    <property type="entry name" value="Ig-like_dom_sf"/>
</dbReference>
<dbReference type="CDD" id="cd00096">
    <property type="entry name" value="Ig"/>
    <property type="match status" value="1"/>
</dbReference>
<dbReference type="Gene3D" id="2.60.40.10">
    <property type="entry name" value="Immunoglobulins"/>
    <property type="match status" value="3"/>
</dbReference>
<accession>A0A9X0CVT6</accession>
<dbReference type="InterPro" id="IPR003599">
    <property type="entry name" value="Ig_sub"/>
</dbReference>
<dbReference type="PANTHER" id="PTHR44170:SF6">
    <property type="entry name" value="CONTACTIN"/>
    <property type="match status" value="1"/>
</dbReference>
<evidence type="ECO:0000259" key="3">
    <source>
        <dbReference type="PROSITE" id="PS50835"/>
    </source>
</evidence>
<dbReference type="Proteomes" id="UP001163046">
    <property type="component" value="Unassembled WGS sequence"/>
</dbReference>
<keyword evidence="1" id="KW-0677">Repeat</keyword>
<dbReference type="InterPro" id="IPR013783">
    <property type="entry name" value="Ig-like_fold"/>
</dbReference>
<protein>
    <submittedName>
        <fullName evidence="4">Protein sidekick-1</fullName>
    </submittedName>
</protein>
<feature type="domain" description="Ig-like" evidence="3">
    <location>
        <begin position="52"/>
        <end position="134"/>
    </location>
</feature>
<evidence type="ECO:0000256" key="2">
    <source>
        <dbReference type="ARBA" id="ARBA00023157"/>
    </source>
</evidence>
<dbReference type="InterPro" id="IPR007110">
    <property type="entry name" value="Ig-like_dom"/>
</dbReference>
<evidence type="ECO:0000256" key="1">
    <source>
        <dbReference type="ARBA" id="ARBA00022737"/>
    </source>
</evidence>
<dbReference type="OrthoDB" id="5954856at2759"/>
<sequence length="464" mass="51720">MAPDMNGATRVVLHNAAHCFLSLDFLPYDTDHWAIRSPSKDHRFFKHDLVKPDEVKFSKPYDASKNTGFKLPCDATGSNLEWRWQHNGTDIVFPHRKYLLGDDGSLTGEFLEAENSGIYQCFVKDTGSDKETFSRKLRIGVTYVGDFTTSADEVQVVDLGEPFDIKCPPHEPNYGADYTWESTNRIQFKRDETRAISPDGTVFVMFVTQKDVDEIVGLKGIGCTIVGGNTIYRSGLITLQKRAGSTDSKALKSPSWAKTPNNAETAVEGRNKTLYCLAIGRPAPKIIWKKNGILIESGKNSFEIPAAYQNRRLDIIGVRRDAHEDKLYTCEAENTQNIGNPKVFTINLKVEIAPRWVGGTPPPAKKTIDIEGSGTILCNVQADPVPAYTWYKGGTKLLSSPIRTKVIINNNQLEFKNVELAQDGVYQCVAESKLGMIVSSTWVESARQSANLSEFWSILPVQRE</sequence>
<proteinExistence type="predicted"/>